<reference evidence="10" key="2">
    <citation type="submission" date="2023-01" db="EMBL/GenBank/DDBJ databases">
        <title>Draft genome sequence of Litoribrevibacter albus strain NBRC 110071.</title>
        <authorList>
            <person name="Sun Q."/>
            <person name="Mori K."/>
        </authorList>
    </citation>
    <scope>NUCLEOTIDE SEQUENCE</scope>
    <source>
        <strain evidence="10">NBRC 110071</strain>
    </source>
</reference>
<evidence type="ECO:0000313" key="10">
    <source>
        <dbReference type="EMBL" id="GLQ32102.1"/>
    </source>
</evidence>
<dbReference type="PANTHER" id="PTHR43337:SF1">
    <property type="entry name" value="XANTHINE_URACIL PERMEASE C887.17-RELATED"/>
    <property type="match status" value="1"/>
</dbReference>
<keyword evidence="11" id="KW-1185">Reference proteome</keyword>
<dbReference type="InterPro" id="IPR045018">
    <property type="entry name" value="Azg-like"/>
</dbReference>
<feature type="transmembrane region" description="Helical" evidence="9">
    <location>
        <begin position="75"/>
        <end position="95"/>
    </location>
</feature>
<feature type="transmembrane region" description="Helical" evidence="9">
    <location>
        <begin position="131"/>
        <end position="151"/>
    </location>
</feature>
<dbReference type="PANTHER" id="PTHR43337">
    <property type="entry name" value="XANTHINE/URACIL PERMEASE C887.17-RELATED"/>
    <property type="match status" value="1"/>
</dbReference>
<feature type="transmembrane region" description="Helical" evidence="9">
    <location>
        <begin position="20"/>
        <end position="37"/>
    </location>
</feature>
<evidence type="ECO:0000313" key="11">
    <source>
        <dbReference type="Proteomes" id="UP001161389"/>
    </source>
</evidence>
<dbReference type="GO" id="GO:0005886">
    <property type="term" value="C:plasma membrane"/>
    <property type="evidence" value="ECO:0007669"/>
    <property type="project" value="UniProtKB-SubCell"/>
</dbReference>
<dbReference type="EMBL" id="BSNM01000015">
    <property type="protein sequence ID" value="GLQ32102.1"/>
    <property type="molecule type" value="Genomic_DNA"/>
</dbReference>
<dbReference type="Proteomes" id="UP001161389">
    <property type="component" value="Unassembled WGS sequence"/>
</dbReference>
<feature type="transmembrane region" description="Helical" evidence="9">
    <location>
        <begin position="318"/>
        <end position="337"/>
    </location>
</feature>
<feature type="transmembrane region" description="Helical" evidence="9">
    <location>
        <begin position="411"/>
        <end position="429"/>
    </location>
</feature>
<dbReference type="InterPro" id="IPR026033">
    <property type="entry name" value="Azg-like_bact_archaea"/>
</dbReference>
<keyword evidence="6 8" id="KW-1133">Transmembrane helix</keyword>
<protein>
    <submittedName>
        <fullName evidence="10">Adenine permease</fullName>
    </submittedName>
</protein>
<gene>
    <name evidence="10" type="ORF">GCM10007876_25810</name>
</gene>
<sequence>MLEKLFKLSAHNTNVKTEVVAGLTTFLTMAYILFVNPDILSTTGMDKGSLFTATAISAAFGCILMGFLANFPVALAPAMGLNAFFAFTVCGSMGYTWQEALGAVFVAGLIFFGLSAFKIREWIMNSIPKNLRFGIAAGIGLFLSLIALKNAGIVVDHPATFVTLGDFTQKGPLLAAVGLFMILALEYRKVPGDVLLSVLVVTAISVAITGQEVGNLVSLPPSIAPTFWQMDFSRVMEGAMVSVIFAFVFVDLFDTSGTLLAVAQKADLVDEDGKIENVGKAMVADSGASVAGAILGSSTVTSYVESTSGIAQGGRTGLTAVVVGILFLLSLFFAPIAGLVPSYATAPALLYVAVLMMSELRHVTWDDLTEAAPVFVAALGMPLTFSIADGIGLAFITYAVGKAVTGRFKDVSGAVWLVAFVFALKLAHVF</sequence>
<dbReference type="Pfam" id="PF00860">
    <property type="entry name" value="Xan_ur_permease"/>
    <property type="match status" value="1"/>
</dbReference>
<feature type="transmembrane region" description="Helical" evidence="9">
    <location>
        <begin position="234"/>
        <end position="253"/>
    </location>
</feature>
<comment type="similarity">
    <text evidence="2 8">Belongs to the nucleobase:cation symporter-2 (NCS2) (TC 2.A.40) family. Azg-like subfamily.</text>
</comment>
<feature type="transmembrane region" description="Helical" evidence="9">
    <location>
        <begin position="49"/>
        <end position="68"/>
    </location>
</feature>
<keyword evidence="7 8" id="KW-0472">Membrane</keyword>
<feature type="transmembrane region" description="Helical" evidence="9">
    <location>
        <begin position="101"/>
        <end position="119"/>
    </location>
</feature>
<keyword evidence="4 8" id="KW-1003">Cell membrane</keyword>
<feature type="transmembrane region" description="Helical" evidence="9">
    <location>
        <begin position="171"/>
        <end position="187"/>
    </location>
</feature>
<dbReference type="InterPro" id="IPR006043">
    <property type="entry name" value="NCS2"/>
</dbReference>
<organism evidence="10 11">
    <name type="scientific">Litoribrevibacter albus</name>
    <dbReference type="NCBI Taxonomy" id="1473156"/>
    <lineage>
        <taxon>Bacteria</taxon>
        <taxon>Pseudomonadati</taxon>
        <taxon>Pseudomonadota</taxon>
        <taxon>Gammaproteobacteria</taxon>
        <taxon>Oceanospirillales</taxon>
        <taxon>Oceanospirillaceae</taxon>
        <taxon>Litoribrevibacter</taxon>
    </lineage>
</organism>
<comment type="subcellular location">
    <subcellularLocation>
        <location evidence="1 8">Cell membrane</location>
        <topology evidence="1 8">Multi-pass membrane protein</topology>
    </subcellularLocation>
</comment>
<feature type="transmembrane region" description="Helical" evidence="9">
    <location>
        <begin position="372"/>
        <end position="399"/>
    </location>
</feature>
<evidence type="ECO:0000256" key="4">
    <source>
        <dbReference type="ARBA" id="ARBA00022475"/>
    </source>
</evidence>
<evidence type="ECO:0000256" key="1">
    <source>
        <dbReference type="ARBA" id="ARBA00004651"/>
    </source>
</evidence>
<evidence type="ECO:0000256" key="9">
    <source>
        <dbReference type="SAM" id="Phobius"/>
    </source>
</evidence>
<dbReference type="GO" id="GO:0015207">
    <property type="term" value="F:adenine transmembrane transporter activity"/>
    <property type="evidence" value="ECO:0007669"/>
    <property type="project" value="TreeGrafter"/>
</dbReference>
<reference evidence="10" key="1">
    <citation type="journal article" date="2014" name="Int. J. Syst. Evol. Microbiol.">
        <title>Complete genome sequence of Corynebacterium casei LMG S-19264T (=DSM 44701T), isolated from a smear-ripened cheese.</title>
        <authorList>
            <consortium name="US DOE Joint Genome Institute (JGI-PGF)"/>
            <person name="Walter F."/>
            <person name="Albersmeier A."/>
            <person name="Kalinowski J."/>
            <person name="Ruckert C."/>
        </authorList>
    </citation>
    <scope>NUCLEOTIDE SEQUENCE</scope>
    <source>
        <strain evidence="10">NBRC 110071</strain>
    </source>
</reference>
<keyword evidence="5 8" id="KW-0812">Transmembrane</keyword>
<evidence type="ECO:0000256" key="3">
    <source>
        <dbReference type="ARBA" id="ARBA00022448"/>
    </source>
</evidence>
<evidence type="ECO:0000256" key="6">
    <source>
        <dbReference type="ARBA" id="ARBA00022989"/>
    </source>
</evidence>
<evidence type="ECO:0000256" key="5">
    <source>
        <dbReference type="ARBA" id="ARBA00022692"/>
    </source>
</evidence>
<keyword evidence="3 8" id="KW-0813">Transport</keyword>
<feature type="transmembrane region" description="Helical" evidence="9">
    <location>
        <begin position="343"/>
        <end position="360"/>
    </location>
</feature>
<name>A0AA37SCY5_9GAMM</name>
<feature type="transmembrane region" description="Helical" evidence="9">
    <location>
        <begin position="194"/>
        <end position="214"/>
    </location>
</feature>
<evidence type="ECO:0000256" key="8">
    <source>
        <dbReference type="PIRNR" id="PIRNR005353"/>
    </source>
</evidence>
<evidence type="ECO:0000256" key="7">
    <source>
        <dbReference type="ARBA" id="ARBA00023136"/>
    </source>
</evidence>
<evidence type="ECO:0000256" key="2">
    <source>
        <dbReference type="ARBA" id="ARBA00005697"/>
    </source>
</evidence>
<dbReference type="PIRSF" id="PIRSF005353">
    <property type="entry name" value="PbuG"/>
    <property type="match status" value="1"/>
</dbReference>
<proteinExistence type="inferred from homology"/>
<accession>A0AA37SCY5</accession>
<comment type="caution">
    <text evidence="10">The sequence shown here is derived from an EMBL/GenBank/DDBJ whole genome shotgun (WGS) entry which is preliminary data.</text>
</comment>
<dbReference type="RefSeq" id="WP_284381960.1">
    <property type="nucleotide sequence ID" value="NZ_BSNM01000015.1"/>
</dbReference>
<dbReference type="AlphaFoldDB" id="A0AA37SCY5"/>